<proteinExistence type="predicted"/>
<evidence type="ECO:0000313" key="3">
    <source>
        <dbReference type="Proteomes" id="UP001189756"/>
    </source>
</evidence>
<sequence>MKLEKVYSQAEFEAALQAALVGAEPVAWSYELAGTLLADGQYGNWRPYLTWSKPNVPEGAIRNLKALCERSSSHDGAGDLKLGGYSREDIEAIADGLECYDKTVNVGPVQGEFDELLPSATAAAAKVLRAILSSSATDLSGQRAGVSEDAARWNQCAAAPAQQQEPTTPGVHSAP</sequence>
<feature type="compositionally biased region" description="Low complexity" evidence="1">
    <location>
        <begin position="155"/>
        <end position="164"/>
    </location>
</feature>
<comment type="caution">
    <text evidence="2">The sequence shown here is derived from an EMBL/GenBank/DDBJ whole genome shotgun (WGS) entry which is preliminary data.</text>
</comment>
<reference evidence="2" key="1">
    <citation type="submission" date="2023-07" db="EMBL/GenBank/DDBJ databases">
        <authorList>
            <person name="Peeters C."/>
        </authorList>
    </citation>
    <scope>NUCLEOTIDE SEQUENCE</scope>
    <source>
        <strain evidence="2">R-77560</strain>
    </source>
</reference>
<dbReference type="EMBL" id="CATZAZ010000011">
    <property type="protein sequence ID" value="CAJ0804591.1"/>
    <property type="molecule type" value="Genomic_DNA"/>
</dbReference>
<feature type="region of interest" description="Disordered" evidence="1">
    <location>
        <begin position="154"/>
        <end position="175"/>
    </location>
</feature>
<organism evidence="2 3">
    <name type="scientific">Ralstonia thomasii</name>
    <dbReference type="NCBI Taxonomy" id="3058596"/>
    <lineage>
        <taxon>Bacteria</taxon>
        <taxon>Pseudomonadati</taxon>
        <taxon>Pseudomonadota</taxon>
        <taxon>Betaproteobacteria</taxon>
        <taxon>Burkholderiales</taxon>
        <taxon>Burkholderiaceae</taxon>
        <taxon>Ralstonia</taxon>
    </lineage>
</organism>
<protein>
    <submittedName>
        <fullName evidence="2">Uncharacterized protein</fullName>
    </submittedName>
</protein>
<dbReference type="Proteomes" id="UP001189756">
    <property type="component" value="Unassembled WGS sequence"/>
</dbReference>
<gene>
    <name evidence="2" type="ORF">R77560_04100</name>
</gene>
<accession>A0AAD2F362</accession>
<dbReference type="AlphaFoldDB" id="A0AAD2F362"/>
<evidence type="ECO:0000313" key="2">
    <source>
        <dbReference type="EMBL" id="CAJ0804591.1"/>
    </source>
</evidence>
<name>A0AAD2F362_9RALS</name>
<evidence type="ECO:0000256" key="1">
    <source>
        <dbReference type="SAM" id="MobiDB-lite"/>
    </source>
</evidence>